<name>A0A8H4ISX0_9PEZI</name>
<dbReference type="PANTHER" id="PTHR24148:SF64">
    <property type="entry name" value="HETEROKARYON INCOMPATIBILITY DOMAIN-CONTAINING PROTEIN"/>
    <property type="match status" value="1"/>
</dbReference>
<dbReference type="InterPro" id="IPR052895">
    <property type="entry name" value="HetReg/Transcr_Mod"/>
</dbReference>
<organism evidence="2 3">
    <name type="scientific">Botryosphaeria dothidea</name>
    <dbReference type="NCBI Taxonomy" id="55169"/>
    <lineage>
        <taxon>Eukaryota</taxon>
        <taxon>Fungi</taxon>
        <taxon>Dikarya</taxon>
        <taxon>Ascomycota</taxon>
        <taxon>Pezizomycotina</taxon>
        <taxon>Dothideomycetes</taxon>
        <taxon>Dothideomycetes incertae sedis</taxon>
        <taxon>Botryosphaeriales</taxon>
        <taxon>Botryosphaeriaceae</taxon>
        <taxon>Botryosphaeria</taxon>
    </lineage>
</organism>
<gene>
    <name evidence="2" type="ORF">GTA08_BOTSDO04879</name>
</gene>
<keyword evidence="3" id="KW-1185">Reference proteome</keyword>
<feature type="domain" description="Heterokaryon incompatibility" evidence="1">
    <location>
        <begin position="87"/>
        <end position="210"/>
    </location>
</feature>
<dbReference type="InterPro" id="IPR010730">
    <property type="entry name" value="HET"/>
</dbReference>
<protein>
    <recommendedName>
        <fullName evidence="1">Heterokaryon incompatibility domain-containing protein</fullName>
    </recommendedName>
</protein>
<evidence type="ECO:0000313" key="2">
    <source>
        <dbReference type="EMBL" id="KAF4306662.1"/>
    </source>
</evidence>
<evidence type="ECO:0000313" key="3">
    <source>
        <dbReference type="Proteomes" id="UP000572817"/>
    </source>
</evidence>
<comment type="caution">
    <text evidence="2">The sequence shown here is derived from an EMBL/GenBank/DDBJ whole genome shotgun (WGS) entry which is preliminary data.</text>
</comment>
<reference evidence="2" key="1">
    <citation type="submission" date="2020-04" db="EMBL/GenBank/DDBJ databases">
        <title>Genome Assembly and Annotation of Botryosphaeria dothidea sdau 11-99, a Latent Pathogen of Apple Fruit Ring Rot in China.</title>
        <authorList>
            <person name="Yu C."/>
            <person name="Diao Y."/>
            <person name="Lu Q."/>
            <person name="Zhao J."/>
            <person name="Cui S."/>
            <person name="Peng C."/>
            <person name="He B."/>
            <person name="Liu H."/>
        </authorList>
    </citation>
    <scope>NUCLEOTIDE SEQUENCE [LARGE SCALE GENOMIC DNA]</scope>
    <source>
        <strain evidence="2">Sdau11-99</strain>
    </source>
</reference>
<evidence type="ECO:0000259" key="1">
    <source>
        <dbReference type="Pfam" id="PF06985"/>
    </source>
</evidence>
<dbReference type="Pfam" id="PF06985">
    <property type="entry name" value="HET"/>
    <property type="match status" value="1"/>
</dbReference>
<dbReference type="AlphaFoldDB" id="A0A8H4ISX0"/>
<dbReference type="OrthoDB" id="2157530at2759"/>
<dbReference type="EMBL" id="WWBZ02000033">
    <property type="protein sequence ID" value="KAF4306662.1"/>
    <property type="molecule type" value="Genomic_DNA"/>
</dbReference>
<dbReference type="PANTHER" id="PTHR24148">
    <property type="entry name" value="ANKYRIN REPEAT DOMAIN-CONTAINING PROTEIN 39 HOMOLOG-RELATED"/>
    <property type="match status" value="1"/>
</dbReference>
<accession>A0A8H4ISX0</accession>
<sequence length="566" mass="64227">MIPHAHRFSDHNRIPVNARQHVKLSAMSTVARDLALGINPIPDDCTWPMRLLYVEPNPLNRMWVHRWSPDNWYGTSHDRKLAQNPRYVAISYTWGRWRLKTAEKPEVRPLTILDGAWEVPRVRPECFETTSLKMMINSACKCSEVNYVWLDIACIDQRDESQEGAFEVGRQVPIFSRAERVYCWLHSLPSLWFKSWERELYQRLRDAASDDDDNQKLDALRQLRAGFERIFADPKDIALYTHAMCVFSDHEREGRQHFFISDLQDALMELVRICEADVSAAHRELSSSFRIMAEASGLAARAAEHPMAILAAAHRRTTQRENDRVYGIMQIFGLQLGKSRPGTPTGRGDPFTLPELEDELGAALLHHYPVLSQLHVHARDAGAGRGWRQGRWSRPVVIRSEGVEGSRYLHGALLCGIWPERVGDQLVGAFRGRACTIESLKTWWRNTEGRQMAASNTLIGICLDHVPSFDIECKQLHGGLEGEVEAELISVAEKLNPNSKILLLGTLNGRDGENPNKKICLGLILGWMAEHPYGSTQFYKRIGVCYWQGSGTSNSSEWSQLGGHFG</sequence>
<dbReference type="Proteomes" id="UP000572817">
    <property type="component" value="Unassembled WGS sequence"/>
</dbReference>
<proteinExistence type="predicted"/>